<keyword evidence="2" id="KW-0946">Virion</keyword>
<sequence>MTAPNVHMALHHVEGAEYMFQLVATVLPTLCSDFKPSYDVRHTYVHPLDSLFLGEVEKLASDEETEVAVKQFGINYLLDSSADSHLIPVLLGPNFAELKPTNLKLTDTVNPVVCTQSFKDVPPFTRNLLKIRVTSFEAHARICGGYVRYPTGLPVKSPISFPQLGFDNTYLLNLIYPNIAGPAEIGFRARLVDGTMLARDLLMLLNVRALLTDASRARMDAMYKIPEAAARHGIVLAQAPQVDTEITTMQLKYLLTFFQHFDPVFSLRQLTFNGQNLRMARGSVASLAVSIFYQSQLARLAQLHPSVTLTDSLEVLTTSGATLRVASPGMQFVDISANISYYTTLLSMLMRVDRTSPLIAPAKSLFWDGIEYTEFKAMSTADALFLTSVCYTFALFDHDNVTYCSLLNDALAAGKEPLRVCFYPRAMGSKTVGALVLETLSGINMMTPREFPRRSTQPNHHIGLSQSGFFKFFQMLRLVCNSDPETAMKEVLMAYSGLKMEDKGAPHYIRKESYLDFLKLLFGAMGYRINVSSYTLGSRRHTAVTVSPSVSKTNIARSLAKVCCSKDEVEKIMASAYDLLQFMVTATNVRDVQGYRGQGAQCRFPAFSFPTNWRFPRIIYGGAPGGEEAPDQSVVLCSQDMGILDRINVRGIFSAGTVDELMGVDGFMPENTAFKHNLQSMIDDNCLSSEGILMSMPCNLLDRLVTVGGSPDFTISGLLDEVSGSSDDSSVSSNEIAEAINAALKTRYVRDTSNVVNSALSIASARSEKQLDAVKRATCCISALFKQLTQSVYTTERIFGVPIADEVKNSILERYNLFVQLSKSLYMDMIALENLKALLLIVRRSGRYVGDAEIGVAEMQKAYELVKEKISRLTTYYSSIGEMYWNNMKRHLNIRSSENGVSFDSE</sequence>
<dbReference type="GO" id="GO:0044423">
    <property type="term" value="C:virion component"/>
    <property type="evidence" value="ECO:0007669"/>
    <property type="project" value="UniProtKB-KW"/>
</dbReference>
<dbReference type="Pfam" id="PF03395">
    <property type="entry name" value="Pox_P4A"/>
    <property type="match status" value="1"/>
</dbReference>
<dbReference type="InterPro" id="IPR005058">
    <property type="entry name" value="Poxvirus_P4A"/>
</dbReference>
<evidence type="ECO:0000313" key="4">
    <source>
        <dbReference type="EMBL" id="ADC53857.1"/>
    </source>
</evidence>
<protein>
    <submittedName>
        <fullName evidence="4">Virion core protein P4a</fullName>
    </submittedName>
</protein>
<evidence type="ECO:0000256" key="1">
    <source>
        <dbReference type="ARBA" id="ARBA00004328"/>
    </source>
</evidence>
<organism evidence="4 5">
    <name type="scientific">Pseudocowpox virus</name>
    <dbReference type="NCBI Taxonomy" id="129726"/>
    <lineage>
        <taxon>Viruses</taxon>
        <taxon>Varidnaviria</taxon>
        <taxon>Bamfordvirae</taxon>
        <taxon>Nucleocytoviricota</taxon>
        <taxon>Pokkesviricetes</taxon>
        <taxon>Chitovirales</taxon>
        <taxon>Poxviridae</taxon>
        <taxon>Chordopoxvirinae</taxon>
        <taxon>Parapoxvirus</taxon>
        <taxon>Parapoxvirus pseudocowpox</taxon>
    </lineage>
</organism>
<evidence type="ECO:0000313" key="5">
    <source>
        <dbReference type="Proteomes" id="UP000168163"/>
    </source>
</evidence>
<comment type="subcellular location">
    <subcellularLocation>
        <location evidence="1">Virion</location>
    </subcellularLocation>
</comment>
<proteinExistence type="predicted"/>
<reference evidence="4 5" key="1">
    <citation type="journal article" date="2010" name="J. Gen. Virol.">
        <title>The genome of pseudocowpoxvirus: comparison of a reindeer isolate and a reference strain.</title>
        <authorList>
            <person name="Hautaniemi M."/>
            <person name="Ueda N."/>
            <person name="Tuimala J."/>
            <person name="Mercer A.A."/>
            <person name="Lahdenpera J."/>
            <person name="McInnes C.J."/>
        </authorList>
    </citation>
    <scope>NUCLEOTIDE SEQUENCE [LARGE SCALE GENOMIC DNA]</scope>
    <source>
        <strain evidence="4">F00.120R</strain>
    </source>
</reference>
<evidence type="ECO:0000256" key="2">
    <source>
        <dbReference type="ARBA" id="ARBA00022844"/>
    </source>
</evidence>
<dbReference type="EMBL" id="GQ329669">
    <property type="protein sequence ID" value="ADC53857.1"/>
    <property type="molecule type" value="Genomic_DNA"/>
</dbReference>
<dbReference type="GO" id="GO:0005198">
    <property type="term" value="F:structural molecule activity"/>
    <property type="evidence" value="ECO:0007669"/>
    <property type="project" value="InterPro"/>
</dbReference>
<accession>D3IZA3</accession>
<name>D3IZA3_9POXV</name>
<comment type="function">
    <text evidence="3">Core protein 4a is the most abundant virion protein. Major component of the virion core that undergoes proteolytic processing during the immature virion (IV) to mature virion (MV) transition.</text>
</comment>
<dbReference type="Proteomes" id="UP000168163">
    <property type="component" value="Segment"/>
</dbReference>
<evidence type="ECO:0000256" key="3">
    <source>
        <dbReference type="ARBA" id="ARBA00025267"/>
    </source>
</evidence>